<reference evidence="1 2" key="1">
    <citation type="journal article" date="2015" name="Microbiome">
        <title>Genomic resolution of linkages in carbon, nitrogen, and sulfur cycling among widespread estuary sediment bacteria.</title>
        <authorList>
            <person name="Baker B.J."/>
            <person name="Lazar C.S."/>
            <person name="Teske A.P."/>
            <person name="Dick G.J."/>
        </authorList>
    </citation>
    <scope>NUCLEOTIDE SEQUENCE [LARGE SCALE GENOMIC DNA]</scope>
    <source>
        <strain evidence="1">DG_24</strain>
    </source>
</reference>
<dbReference type="EMBL" id="LIZS01000006">
    <property type="protein sequence ID" value="KPJ54148.1"/>
    <property type="molecule type" value="Genomic_DNA"/>
</dbReference>
<evidence type="ECO:0000313" key="2">
    <source>
        <dbReference type="Proteomes" id="UP000052008"/>
    </source>
</evidence>
<dbReference type="Proteomes" id="UP000052008">
    <property type="component" value="Unassembled WGS sequence"/>
</dbReference>
<accession>A0A0S7WVG7</accession>
<gene>
    <name evidence="1" type="ORF">AMJ39_01745</name>
</gene>
<organism evidence="1 2">
    <name type="scientific">candidate division TA06 bacterium DG_24</name>
    <dbReference type="NCBI Taxonomy" id="1703770"/>
    <lineage>
        <taxon>Bacteria</taxon>
        <taxon>Bacteria division TA06</taxon>
    </lineage>
</organism>
<evidence type="ECO:0000313" key="1">
    <source>
        <dbReference type="EMBL" id="KPJ54148.1"/>
    </source>
</evidence>
<name>A0A0S7WVG7_UNCT6</name>
<dbReference type="AlphaFoldDB" id="A0A0S7WVG7"/>
<comment type="caution">
    <text evidence="1">The sequence shown here is derived from an EMBL/GenBank/DDBJ whole genome shotgun (WGS) entry which is preliminary data.</text>
</comment>
<proteinExistence type="predicted"/>
<sequence length="434" mass="50150">MRDARHLFSRDGEEWTPEDTAFERHFMLARLRLAREQGMLESIDQERLADMIRRAGLEGISVQALRQLLDGGPGTRGMVGYGFFFNEYSFYWMDITAIVQNMIIPRTPGGDVYTWLYNTTTNRSNLGVEAFISYHSQSDFHFKVYDWAHPSPWQIDMPYDDLDEYIYDVPNPDGVWRQLLRVVNITRQHEPNEWTNEVYLYNRFRDVWDLVYLYSYTTNHPTENTYEPGDFYGSWGPIFETFQDHDGSNKPIGFDNSWMYQDGVVSKLTPTNSYLRVDDPDLYPPIFVVPNAAWAVGSTEGEPANQVFEAEDGTHEIGHAFGQGWVATPGEGEGWMLRGPLWTLPEGRMNAEFLLGIAQVTGPDDAVCLVGVWDATISDYAASDILYRHDFVHRFYPHQFRYDFEAISGHQYEFVVYSYAHLAFGVDRVVIVKN</sequence>
<protein>
    <submittedName>
        <fullName evidence="1">Uncharacterized protein</fullName>
    </submittedName>
</protein>